<feature type="transmembrane region" description="Helical" evidence="2">
    <location>
        <begin position="93"/>
        <end position="115"/>
    </location>
</feature>
<evidence type="ECO:0000256" key="2">
    <source>
        <dbReference type="SAM" id="Phobius"/>
    </source>
</evidence>
<organism evidence="3 4">
    <name type="scientific">Microbispora hainanensis</name>
    <dbReference type="NCBI Taxonomy" id="568844"/>
    <lineage>
        <taxon>Bacteria</taxon>
        <taxon>Bacillati</taxon>
        <taxon>Actinomycetota</taxon>
        <taxon>Actinomycetes</taxon>
        <taxon>Streptosporangiales</taxon>
        <taxon>Streptosporangiaceae</taxon>
        <taxon>Microbispora</taxon>
    </lineage>
</organism>
<gene>
    <name evidence="3" type="ORF">FLX08_00965</name>
</gene>
<feature type="transmembrane region" description="Helical" evidence="2">
    <location>
        <begin position="314"/>
        <end position="335"/>
    </location>
</feature>
<feature type="transmembrane region" description="Helical" evidence="2">
    <location>
        <begin position="188"/>
        <end position="208"/>
    </location>
</feature>
<comment type="caution">
    <text evidence="3">The sequence shown here is derived from an EMBL/GenBank/DDBJ whole genome shotgun (WGS) entry which is preliminary data.</text>
</comment>
<dbReference type="SUPFAM" id="SSF103473">
    <property type="entry name" value="MFS general substrate transporter"/>
    <property type="match status" value="2"/>
</dbReference>
<feature type="transmembrane region" description="Helical" evidence="2">
    <location>
        <begin position="228"/>
        <end position="246"/>
    </location>
</feature>
<protein>
    <submittedName>
        <fullName evidence="3">MFS transporter</fullName>
    </submittedName>
</protein>
<dbReference type="PANTHER" id="PTHR23534:SF1">
    <property type="entry name" value="MAJOR FACILITATOR SUPERFAMILY PROTEIN"/>
    <property type="match status" value="1"/>
</dbReference>
<reference evidence="3 4" key="1">
    <citation type="submission" date="2019-07" db="EMBL/GenBank/DDBJ databases">
        <title>Microbispora hainanensis DSM 45428.</title>
        <authorList>
            <person name="Thawai C."/>
        </authorList>
    </citation>
    <scope>NUCLEOTIDE SEQUENCE [LARGE SCALE GENOMIC DNA]</scope>
    <source>
        <strain evidence="3 4">DSM 45428</strain>
    </source>
</reference>
<accession>A0A544Z5H8</accession>
<dbReference type="AlphaFoldDB" id="A0A544Z5H8"/>
<dbReference type="Proteomes" id="UP000316541">
    <property type="component" value="Unassembled WGS sequence"/>
</dbReference>
<feature type="transmembrane region" description="Helical" evidence="2">
    <location>
        <begin position="66"/>
        <end position="86"/>
    </location>
</feature>
<feature type="transmembrane region" description="Helical" evidence="2">
    <location>
        <begin position="28"/>
        <end position="46"/>
    </location>
</feature>
<proteinExistence type="predicted"/>
<dbReference type="EMBL" id="VIRM01000001">
    <property type="protein sequence ID" value="TQS24296.1"/>
    <property type="molecule type" value="Genomic_DNA"/>
</dbReference>
<feature type="compositionally biased region" description="Polar residues" evidence="1">
    <location>
        <begin position="1"/>
        <end position="11"/>
    </location>
</feature>
<dbReference type="Gene3D" id="1.20.1250.20">
    <property type="entry name" value="MFS general substrate transporter like domains"/>
    <property type="match status" value="2"/>
</dbReference>
<dbReference type="PANTHER" id="PTHR23534">
    <property type="entry name" value="MFS PERMEASE"/>
    <property type="match status" value="1"/>
</dbReference>
<evidence type="ECO:0000256" key="1">
    <source>
        <dbReference type="SAM" id="MobiDB-lite"/>
    </source>
</evidence>
<evidence type="ECO:0000313" key="3">
    <source>
        <dbReference type="EMBL" id="TQS24296.1"/>
    </source>
</evidence>
<keyword evidence="2" id="KW-0812">Transmembrane</keyword>
<keyword evidence="2" id="KW-0472">Membrane</keyword>
<dbReference type="InterPro" id="IPR036259">
    <property type="entry name" value="MFS_trans_sf"/>
</dbReference>
<feature type="transmembrane region" description="Helical" evidence="2">
    <location>
        <begin position="154"/>
        <end position="176"/>
    </location>
</feature>
<evidence type="ECO:0000313" key="4">
    <source>
        <dbReference type="Proteomes" id="UP000316541"/>
    </source>
</evidence>
<name>A0A544Z5H8_9ACTN</name>
<feature type="transmembrane region" description="Helical" evidence="2">
    <location>
        <begin position="252"/>
        <end position="274"/>
    </location>
</feature>
<sequence>MTSTTPGTNRQPEAAGQRPHRNATPARALHVLWAASVLGGLAQSLAGTAGSLLAGEIAGSDAVAGLPQTLLVAGSALAALALSGLASHRGRRAALSTGAAVALAGCVVVTIAAVYASLPLVLAGSLLLGAGNTTVMLGRYAAADLASPTGRGQAMASVLVTTTAGAVAGSNLLAPASNLAAWFGLPPLGGSYLVAAIGFAAATSTLAIGLRTPDSAVGGIRAPDDAPAARVVLGRLSVAGLAAAAARSPAVLAVAMLLLGVGWNLALIAGSALLTNGVPSRQRPRLEGYGEVGMGIAAAGGGVISGPVMDMGGYGSLALCGAAVAALILPIAWNWSTRRATR</sequence>
<dbReference type="RefSeq" id="WP_142616122.1">
    <property type="nucleotide sequence ID" value="NZ_VIRM01000001.1"/>
</dbReference>
<feature type="transmembrane region" description="Helical" evidence="2">
    <location>
        <begin position="121"/>
        <end position="142"/>
    </location>
</feature>
<feature type="transmembrane region" description="Helical" evidence="2">
    <location>
        <begin position="286"/>
        <end position="308"/>
    </location>
</feature>
<feature type="region of interest" description="Disordered" evidence="1">
    <location>
        <begin position="1"/>
        <end position="22"/>
    </location>
</feature>
<keyword evidence="2" id="KW-1133">Transmembrane helix</keyword>